<sequence length="42" mass="4968">MDERDYRKKRWHARGGAVVDLDECVNESGDFSEWVERLLNGE</sequence>
<dbReference type="RefSeq" id="WP_259370012.1">
    <property type="nucleotide sequence ID" value="NZ_OBEJ01000002.1"/>
</dbReference>
<dbReference type="AlphaFoldDB" id="A0A285NS77"/>
<gene>
    <name evidence="1" type="ORF">SAMN06269185_1652</name>
</gene>
<accession>A0A285NS77</accession>
<proteinExistence type="predicted"/>
<evidence type="ECO:0000313" key="1">
    <source>
        <dbReference type="EMBL" id="SNZ12360.1"/>
    </source>
</evidence>
<organism evidence="1 2">
    <name type="scientific">Natronoarchaeum philippinense</name>
    <dbReference type="NCBI Taxonomy" id="558529"/>
    <lineage>
        <taxon>Archaea</taxon>
        <taxon>Methanobacteriati</taxon>
        <taxon>Methanobacteriota</taxon>
        <taxon>Stenosarchaea group</taxon>
        <taxon>Halobacteria</taxon>
        <taxon>Halobacteriales</taxon>
        <taxon>Natronoarchaeaceae</taxon>
    </lineage>
</organism>
<dbReference type="EMBL" id="OBEJ01000002">
    <property type="protein sequence ID" value="SNZ12360.1"/>
    <property type="molecule type" value="Genomic_DNA"/>
</dbReference>
<protein>
    <submittedName>
        <fullName evidence="1">Uncharacterized protein</fullName>
    </submittedName>
</protein>
<keyword evidence="2" id="KW-1185">Reference proteome</keyword>
<name>A0A285NS77_NATPI</name>
<dbReference type="Proteomes" id="UP000219453">
    <property type="component" value="Unassembled WGS sequence"/>
</dbReference>
<reference evidence="2" key="1">
    <citation type="submission" date="2017-09" db="EMBL/GenBank/DDBJ databases">
        <authorList>
            <person name="Varghese N."/>
            <person name="Submissions S."/>
        </authorList>
    </citation>
    <scope>NUCLEOTIDE SEQUENCE [LARGE SCALE GENOMIC DNA]</scope>
    <source>
        <strain evidence="2">DSM 27208</strain>
    </source>
</reference>
<evidence type="ECO:0000313" key="2">
    <source>
        <dbReference type="Proteomes" id="UP000219453"/>
    </source>
</evidence>